<dbReference type="GO" id="GO:0071540">
    <property type="term" value="C:eukaryotic translation initiation factor 3 complex, eIF3e"/>
    <property type="evidence" value="ECO:0007669"/>
    <property type="project" value="TreeGrafter"/>
</dbReference>
<evidence type="ECO:0000256" key="5">
    <source>
        <dbReference type="ARBA" id="ARBA00022917"/>
    </source>
</evidence>
<keyword evidence="8" id="KW-1133">Transmembrane helix</keyword>
<dbReference type="PANTHER" id="PTHR14005:SF0">
    <property type="entry name" value="EUKARYOTIC TRANSLATION INITIATION FACTOR 3 SUBUNIT A"/>
    <property type="match status" value="1"/>
</dbReference>
<comment type="subunit">
    <text evidence="6">Component of the eukaryotic translation initiation factor 3 (eIF-3) complex.</text>
</comment>
<accession>A0AAU9XQ59</accession>
<dbReference type="GO" id="GO:0016282">
    <property type="term" value="C:eukaryotic 43S preinitiation complex"/>
    <property type="evidence" value="ECO:0007669"/>
    <property type="project" value="UniProtKB-UniRule"/>
</dbReference>
<proteinExistence type="inferred from homology"/>
<dbReference type="GO" id="GO:0001732">
    <property type="term" value="P:formation of cytoplasmic translation initiation complex"/>
    <property type="evidence" value="ECO:0007669"/>
    <property type="project" value="UniProtKB-UniRule"/>
</dbReference>
<comment type="similarity">
    <text evidence="6">Belongs to the eIF-3 subunit A family.</text>
</comment>
<evidence type="ECO:0000259" key="9">
    <source>
        <dbReference type="PROSITE" id="PS50250"/>
    </source>
</evidence>
<dbReference type="InterPro" id="IPR000717">
    <property type="entry name" value="PCI_dom"/>
</dbReference>
<organism evidence="10 11">
    <name type="scientific">Pocillopora meandrina</name>
    <dbReference type="NCBI Taxonomy" id="46732"/>
    <lineage>
        <taxon>Eukaryota</taxon>
        <taxon>Metazoa</taxon>
        <taxon>Cnidaria</taxon>
        <taxon>Anthozoa</taxon>
        <taxon>Hexacorallia</taxon>
        <taxon>Scleractinia</taxon>
        <taxon>Astrocoeniina</taxon>
        <taxon>Pocilloporidae</taxon>
        <taxon>Pocillopora</taxon>
    </lineage>
</organism>
<name>A0AAU9XQ59_9CNID</name>
<feature type="transmembrane region" description="Helical" evidence="8">
    <location>
        <begin position="1210"/>
        <end position="1235"/>
    </location>
</feature>
<feature type="compositionally biased region" description="Basic and acidic residues" evidence="7">
    <location>
        <begin position="793"/>
        <end position="945"/>
    </location>
</feature>
<gene>
    <name evidence="10" type="ORF">PMEA_00027065</name>
</gene>
<keyword evidence="3 6" id="KW-0396">Initiation factor</keyword>
<evidence type="ECO:0000256" key="1">
    <source>
        <dbReference type="ARBA" id="ARBA00004496"/>
    </source>
</evidence>
<feature type="domain" description="PCI" evidence="9">
    <location>
        <begin position="316"/>
        <end position="497"/>
    </location>
</feature>
<dbReference type="GO" id="GO:0003743">
    <property type="term" value="F:translation initiation factor activity"/>
    <property type="evidence" value="ECO:0007669"/>
    <property type="project" value="UniProtKB-UniRule"/>
</dbReference>
<dbReference type="FunFam" id="4.10.860.10:FF:000001">
    <property type="entry name" value="Eukaryotic translation initiation factor 3 subunit A"/>
    <property type="match status" value="1"/>
</dbReference>
<dbReference type="PANTHER" id="PTHR14005">
    <property type="entry name" value="EUKARYOTIC TRANSLATION INITIATION FACTOR 3, THETA SUBUNIT"/>
    <property type="match status" value="1"/>
</dbReference>
<dbReference type="InterPro" id="IPR054711">
    <property type="entry name" value="eIF3a_PCI_TPR-like"/>
</dbReference>
<evidence type="ECO:0000256" key="8">
    <source>
        <dbReference type="SAM" id="Phobius"/>
    </source>
</evidence>
<comment type="subcellular location">
    <subcellularLocation>
        <location evidence="1 6">Cytoplasm</location>
    </subcellularLocation>
</comment>
<feature type="compositionally biased region" description="Basic and acidic residues" evidence="7">
    <location>
        <begin position="952"/>
        <end position="981"/>
    </location>
</feature>
<dbReference type="Proteomes" id="UP001159428">
    <property type="component" value="Unassembled WGS sequence"/>
</dbReference>
<evidence type="ECO:0000256" key="6">
    <source>
        <dbReference type="HAMAP-Rule" id="MF_03000"/>
    </source>
</evidence>
<comment type="caution">
    <text evidence="10">The sequence shown here is derived from an EMBL/GenBank/DDBJ whole genome shotgun (WGS) entry which is preliminary data.</text>
</comment>
<evidence type="ECO:0000256" key="3">
    <source>
        <dbReference type="ARBA" id="ARBA00022540"/>
    </source>
</evidence>
<evidence type="ECO:0000256" key="2">
    <source>
        <dbReference type="ARBA" id="ARBA00022490"/>
    </source>
</evidence>
<dbReference type="GO" id="GO:0003729">
    <property type="term" value="F:mRNA binding"/>
    <property type="evidence" value="ECO:0007669"/>
    <property type="project" value="TreeGrafter"/>
</dbReference>
<dbReference type="SMART" id="SM00088">
    <property type="entry name" value="PINT"/>
    <property type="match status" value="1"/>
</dbReference>
<keyword evidence="8" id="KW-0812">Transmembrane</keyword>
<dbReference type="Pfam" id="PF01399">
    <property type="entry name" value="PCI"/>
    <property type="match status" value="1"/>
</dbReference>
<feature type="compositionally biased region" description="Basic and acidic residues" evidence="7">
    <location>
        <begin position="988"/>
        <end position="1140"/>
    </location>
</feature>
<dbReference type="GO" id="GO:0033290">
    <property type="term" value="C:eukaryotic 48S preinitiation complex"/>
    <property type="evidence" value="ECO:0007669"/>
    <property type="project" value="UniProtKB-UniRule"/>
</dbReference>
<protein>
    <recommendedName>
        <fullName evidence="6">Eukaryotic translation initiation factor 3 subunit A</fullName>
        <shortName evidence="6">eIF3a</shortName>
    </recommendedName>
    <alternativeName>
        <fullName evidence="6">Eukaryotic translation initiation factor 3 subunit 10</fullName>
    </alternativeName>
</protein>
<feature type="region of interest" description="Disordered" evidence="7">
    <location>
        <begin position="793"/>
        <end position="1140"/>
    </location>
</feature>
<keyword evidence="2 6" id="KW-0963">Cytoplasm</keyword>
<keyword evidence="5 6" id="KW-0648">Protein biosynthesis</keyword>
<keyword evidence="6" id="KW-0175">Coiled coil</keyword>
<dbReference type="GO" id="GO:0043614">
    <property type="term" value="C:multi-eIF complex"/>
    <property type="evidence" value="ECO:0007669"/>
    <property type="project" value="TreeGrafter"/>
</dbReference>
<evidence type="ECO:0000313" key="10">
    <source>
        <dbReference type="EMBL" id="CAH3153341.1"/>
    </source>
</evidence>
<dbReference type="GO" id="GO:0071541">
    <property type="term" value="C:eukaryotic translation initiation factor 3 complex, eIF3m"/>
    <property type="evidence" value="ECO:0007669"/>
    <property type="project" value="TreeGrafter"/>
</dbReference>
<keyword evidence="11" id="KW-1185">Reference proteome</keyword>
<feature type="coiled-coil region" evidence="6">
    <location>
        <begin position="581"/>
        <end position="633"/>
    </location>
</feature>
<dbReference type="HAMAP" id="MF_03000">
    <property type="entry name" value="eIF3a"/>
    <property type="match status" value="1"/>
</dbReference>
<dbReference type="PROSITE" id="PS50250">
    <property type="entry name" value="PCI"/>
    <property type="match status" value="1"/>
</dbReference>
<feature type="transmembrane region" description="Helical" evidence="8">
    <location>
        <begin position="1150"/>
        <end position="1169"/>
    </location>
</feature>
<evidence type="ECO:0000256" key="7">
    <source>
        <dbReference type="SAM" id="MobiDB-lite"/>
    </source>
</evidence>
<dbReference type="Gene3D" id="4.10.860.10">
    <property type="entry name" value="UVR domain"/>
    <property type="match status" value="1"/>
</dbReference>
<evidence type="ECO:0000313" key="11">
    <source>
        <dbReference type="Proteomes" id="UP001159428"/>
    </source>
</evidence>
<dbReference type="InterPro" id="IPR027512">
    <property type="entry name" value="EIF3A"/>
</dbReference>
<comment type="function">
    <text evidence="6">RNA-binding component of the eukaryotic translation initiation factor 3 (eIF-3) complex, which is involved in protein synthesis of a specialized repertoire of mRNAs and, together with other initiation factors, stimulates binding of mRNA and methionyl-tRNAi to the 40S ribosome. The eIF-3 complex specifically targets and initiates translation of a subset of mRNAs involved in cell proliferation.</text>
</comment>
<reference evidence="10 11" key="1">
    <citation type="submission" date="2022-05" db="EMBL/GenBank/DDBJ databases">
        <authorList>
            <consortium name="Genoscope - CEA"/>
            <person name="William W."/>
        </authorList>
    </citation>
    <scope>NUCLEOTIDE SEQUENCE [LARGE SCALE GENOMIC DNA]</scope>
</reference>
<dbReference type="Pfam" id="PF22591">
    <property type="entry name" value="eIF3a_PCI_TPR-like"/>
    <property type="match status" value="1"/>
</dbReference>
<sequence>MPVYFQRPENALKRANEFIEVGKKEPALDALYDVIKSKKHRTWQNKIHEPILFKYLELCVDLKRSHVAKEGLYQYKLICQQVNIASLEDVIRYFLKLAEDRAETARQESREQVPTVDDLDQLQTPESILLSFVSGEDTQDRTDRVMLTPWVKFLWEAYRNVLELLRNNARVEKLYHDTAQQAFKFCLKYSRRTEFRKLCDNLRNHLNNAIKHQGQPNTVNLTNPETLQLHLETRLAQLESAINMELWQEAFKAVEDVYGLMQLSKRPPKPQVMANYYQKVALVFWKAENYLFHACTLHRLYVLSKEQKRTMTTEEQQKMATRVVLATLAIPIPVSLSETERHLELDEIAREKSRRLASLLGLQTIPTRATLINDMLKLNVHQHIMPQLQDLFQNLEKDFSPLQFCSRVNEFFEFLQENEELELNQYIKPLQYVAIVRLLKQVSQVYQTIEFSRLLSLVPFATEFQLERAIVDVALQNELQVRIDHRTKAVSFGLDLHVAHKEEVPEGPYLQSMPSERLRNQLTLMSTALHKSINKIQPEIIKQKCQEEQQKIIQVYLRSSKKEHKQMLERKAVIEARKEYLESLHVKREREEQKLLRLQQKENLEAEQKRLNEERQKREVLRRKQELQEIEKKQAMDKIAALKKTTVGAKALKDLTEEEIEAMDADDILARQVEQLDKEKRELQTRLKTQEKKMDYLARAMRMEEIPLLKQQYEEHLVQDQKFWEEQEEDRISVAVSEHKKLVETSGRLQRMVPDKETFVDSLLKARQASHEEKMKEFQARLDEARKKRLEERRKERILERKKQRRHEREEKERKEQEEKEKREREEAEEKARIEKEEKEREYRERVAKLDEMERKRREREKEIEEKNQRGSRPDSERDGPPRGLERDRDRDRYGPPRREEKDEGGSWRRDERERPPPDVERRREERELLPSSRDQEEREQDRESTGGWGRGDGRDDRFRDDRSRDDRYRDDRMRDDRFRDGGSGGGWRRDDRDREGPRDEGSTWRRSGERDGPRRDMDRPRMDDRGPWRRDDRDRPSSGSGWRDRDDRDRPPPSSYRDDRGRDDRGRDDRWRDDRGRDDRGRDDRGRDDRGRDDRGRDDRGRDDRGRDDRGRDDRGRDDRGRDDRGRDDRGRDDRWRDERGRDDRGRTIVVVMIVVVMIVDAMIVGVGVIEKSVTVRREILGAVTVIVEMGVEMIVSEETVKEIATEEIVMNVIVLVGGTNAQMIVTVIVTVIVMRGEGEGKIQAVISGDEIHHLHVLKVNPGLPPVAVEKDPLRSNLMVTVGPQYSTSDQLILIHYPGKELIKPLNASLVWRLTGCIHS</sequence>
<keyword evidence="8" id="KW-0472">Membrane</keyword>
<keyword evidence="4 6" id="KW-0694">RNA-binding</keyword>
<evidence type="ECO:0000256" key="4">
    <source>
        <dbReference type="ARBA" id="ARBA00022884"/>
    </source>
</evidence>
<feature type="coiled-coil region" evidence="6">
    <location>
        <begin position="666"/>
        <end position="700"/>
    </location>
</feature>
<dbReference type="GO" id="GO:0002188">
    <property type="term" value="P:translation reinitiation"/>
    <property type="evidence" value="ECO:0007669"/>
    <property type="project" value="TreeGrafter"/>
</dbReference>
<dbReference type="Gene3D" id="1.25.40.860">
    <property type="match status" value="2"/>
</dbReference>
<dbReference type="EMBL" id="CALNXJ010000053">
    <property type="protein sequence ID" value="CAH3153341.1"/>
    <property type="molecule type" value="Genomic_DNA"/>
</dbReference>